<protein>
    <submittedName>
        <fullName evidence="2">Rhodanese-related sulfurtransferase</fullName>
    </submittedName>
</protein>
<dbReference type="SMART" id="SM00450">
    <property type="entry name" value="RHOD"/>
    <property type="match status" value="1"/>
</dbReference>
<dbReference type="Gene3D" id="3.40.250.10">
    <property type="entry name" value="Rhodanese-like domain"/>
    <property type="match status" value="1"/>
</dbReference>
<dbReference type="InterPro" id="IPR050229">
    <property type="entry name" value="GlpE_sulfurtransferase"/>
</dbReference>
<gene>
    <name evidence="2" type="ORF">SAMN04488027_10866</name>
</gene>
<dbReference type="PANTHER" id="PTHR43031:SF1">
    <property type="entry name" value="PYRIDINE NUCLEOTIDE-DISULPHIDE OXIDOREDUCTASE"/>
    <property type="match status" value="1"/>
</dbReference>
<reference evidence="2 3" key="1">
    <citation type="submission" date="2016-10" db="EMBL/GenBank/DDBJ databases">
        <authorList>
            <person name="de Groot N.N."/>
        </authorList>
    </citation>
    <scope>NUCLEOTIDE SEQUENCE [LARGE SCALE GENOMIC DNA]</scope>
    <source>
        <strain evidence="2 3">DSM 19803</strain>
    </source>
</reference>
<feature type="domain" description="Rhodanese" evidence="1">
    <location>
        <begin position="37"/>
        <end position="126"/>
    </location>
</feature>
<sequence length="130" mass="14848">MRGLVLFSLLLVLLSSCDRSKSNSTLVSSKEMKELMILDSVQLIDVRTLEEFREGHLAGAQNLIYDNEFAYKIKQLDKSKPVAVYCRTGRRSEECSQILRDAGFKKIYQLKGGLSEWEYEDLLVIDSLAH</sequence>
<organism evidence="2 3">
    <name type="scientific">Psychroflexus sediminis</name>
    <dbReference type="NCBI Taxonomy" id="470826"/>
    <lineage>
        <taxon>Bacteria</taxon>
        <taxon>Pseudomonadati</taxon>
        <taxon>Bacteroidota</taxon>
        <taxon>Flavobacteriia</taxon>
        <taxon>Flavobacteriales</taxon>
        <taxon>Flavobacteriaceae</taxon>
        <taxon>Psychroflexus</taxon>
    </lineage>
</organism>
<dbReference type="InterPro" id="IPR001763">
    <property type="entry name" value="Rhodanese-like_dom"/>
</dbReference>
<name>A0A1G7XGL9_9FLAO</name>
<dbReference type="CDD" id="cd00158">
    <property type="entry name" value="RHOD"/>
    <property type="match status" value="1"/>
</dbReference>
<dbReference type="AlphaFoldDB" id="A0A1G7XGL9"/>
<dbReference type="PROSITE" id="PS50206">
    <property type="entry name" value="RHODANESE_3"/>
    <property type="match status" value="1"/>
</dbReference>
<dbReference type="Proteomes" id="UP000199296">
    <property type="component" value="Unassembled WGS sequence"/>
</dbReference>
<dbReference type="EMBL" id="FNCW01000008">
    <property type="protein sequence ID" value="SDG82740.1"/>
    <property type="molecule type" value="Genomic_DNA"/>
</dbReference>
<dbReference type="Pfam" id="PF00581">
    <property type="entry name" value="Rhodanese"/>
    <property type="match status" value="1"/>
</dbReference>
<evidence type="ECO:0000313" key="3">
    <source>
        <dbReference type="Proteomes" id="UP000199296"/>
    </source>
</evidence>
<dbReference type="PANTHER" id="PTHR43031">
    <property type="entry name" value="FAD-DEPENDENT OXIDOREDUCTASE"/>
    <property type="match status" value="1"/>
</dbReference>
<keyword evidence="2" id="KW-0808">Transferase</keyword>
<dbReference type="SUPFAM" id="SSF52821">
    <property type="entry name" value="Rhodanese/Cell cycle control phosphatase"/>
    <property type="match status" value="1"/>
</dbReference>
<dbReference type="InterPro" id="IPR036873">
    <property type="entry name" value="Rhodanese-like_dom_sf"/>
</dbReference>
<accession>A0A1G7XGL9</accession>
<evidence type="ECO:0000313" key="2">
    <source>
        <dbReference type="EMBL" id="SDG82740.1"/>
    </source>
</evidence>
<dbReference type="RefSeq" id="WP_093368142.1">
    <property type="nucleotide sequence ID" value="NZ_FNCW01000008.1"/>
</dbReference>
<proteinExistence type="predicted"/>
<dbReference type="GO" id="GO:0016740">
    <property type="term" value="F:transferase activity"/>
    <property type="evidence" value="ECO:0007669"/>
    <property type="project" value="UniProtKB-KW"/>
</dbReference>
<keyword evidence="3" id="KW-1185">Reference proteome</keyword>
<dbReference type="OrthoDB" id="9808735at2"/>
<dbReference type="PROSITE" id="PS51257">
    <property type="entry name" value="PROKAR_LIPOPROTEIN"/>
    <property type="match status" value="1"/>
</dbReference>
<evidence type="ECO:0000259" key="1">
    <source>
        <dbReference type="PROSITE" id="PS50206"/>
    </source>
</evidence>
<dbReference type="STRING" id="470826.SAMN04488027_10866"/>